<dbReference type="InterPro" id="IPR017853">
    <property type="entry name" value="GH"/>
</dbReference>
<evidence type="ECO:0000259" key="3">
    <source>
        <dbReference type="Pfam" id="PF18962"/>
    </source>
</evidence>
<dbReference type="InterPro" id="IPR052177">
    <property type="entry name" value="Divisome_Glycosyl_Hydrolase"/>
</dbReference>
<dbReference type="Proteomes" id="UP000609064">
    <property type="component" value="Unassembled WGS sequence"/>
</dbReference>
<accession>A0A916YIY4</accession>
<reference evidence="4" key="1">
    <citation type="journal article" date="2014" name="Int. J. Syst. Evol. Microbiol.">
        <title>Complete genome sequence of Corynebacterium casei LMG S-19264T (=DSM 44701T), isolated from a smear-ripened cheese.</title>
        <authorList>
            <consortium name="US DOE Joint Genome Institute (JGI-PGF)"/>
            <person name="Walter F."/>
            <person name="Albersmeier A."/>
            <person name="Kalinowski J."/>
            <person name="Ruckert C."/>
        </authorList>
    </citation>
    <scope>NUCLEOTIDE SEQUENCE</scope>
    <source>
        <strain evidence="4">CGMCC 1.15958</strain>
    </source>
</reference>
<dbReference type="InterPro" id="IPR013783">
    <property type="entry name" value="Ig-like_fold"/>
</dbReference>
<dbReference type="PANTHER" id="PTHR43405">
    <property type="entry name" value="GLYCOSYL HYDROLASE DIGH"/>
    <property type="match status" value="1"/>
</dbReference>
<evidence type="ECO:0000313" key="5">
    <source>
        <dbReference type="Proteomes" id="UP000609064"/>
    </source>
</evidence>
<proteinExistence type="predicted"/>
<keyword evidence="5" id="KW-1185">Reference proteome</keyword>
<dbReference type="InterPro" id="IPR003790">
    <property type="entry name" value="GHL10"/>
</dbReference>
<evidence type="ECO:0000256" key="1">
    <source>
        <dbReference type="ARBA" id="ARBA00022729"/>
    </source>
</evidence>
<protein>
    <recommendedName>
        <fullName evidence="6">T9SS C-terminal target domain-containing protein</fullName>
    </recommendedName>
</protein>
<dbReference type="AlphaFoldDB" id="A0A916YIY4"/>
<evidence type="ECO:0000313" key="4">
    <source>
        <dbReference type="EMBL" id="GGD46491.1"/>
    </source>
</evidence>
<dbReference type="NCBIfam" id="TIGR04183">
    <property type="entry name" value="Por_Secre_tail"/>
    <property type="match status" value="1"/>
</dbReference>
<organism evidence="4 5">
    <name type="scientific">Emticicia aquatilis</name>
    <dbReference type="NCBI Taxonomy" id="1537369"/>
    <lineage>
        <taxon>Bacteria</taxon>
        <taxon>Pseudomonadati</taxon>
        <taxon>Bacteroidota</taxon>
        <taxon>Cytophagia</taxon>
        <taxon>Cytophagales</taxon>
        <taxon>Leadbetterellaceae</taxon>
        <taxon>Emticicia</taxon>
    </lineage>
</organism>
<feature type="domain" description="Glycosyl hydrolase-like 10" evidence="2">
    <location>
        <begin position="10"/>
        <end position="322"/>
    </location>
</feature>
<sequence length="588" mass="66847">MVQAQTPKREFRGAWIATVNNIDYPSSKSLTSAQQQAEFIKILDQHQQAGINAVMVQIRTNGDAFYPSELAPWSEYLTSKQGKAPEPFYDPMAFMVAECRKRGIEFHAWFNPYRAVPNINTTVLDAKHVAVKHPEWLLPYGNLRVLDPGKPEVIKHITEVVMEVATKYDIDGVHFDDYFYPYPSTGLTINDSATYNRNSRGILNRADWRRDNVNILVKTIADTLKAVKPWVKFGISPFGIWQNKTTAQPLGSATSGLQSYSDVYCDSRLWLQKGWVDYIAPQIYWNIGLAVADFSILVPWWANNVFDRHLYIGHAAYRINATDVVAWQNPSQMPTQIRLARSTAKVQGSIFYNTNTLNKNLLGFRDSLITKLYKTPALMPQMLWKDAVSPDSPKNLTANLTDKGLQIKWQKPIVGVSEMEKIRGYVLYRFADSETVDITNSAAIRGIIYKDTTAFSDTDIAQQAIRYTYVLTAFDRLHNESLASNMASVAMVTGIEDNEVFTEAKLNQNAPNPFDDYTKITYKLERASHVSLKIFDIMGTERSRLVDEYKSAGEYSYDFHNLNLETGVYFYSLQTQGGITVKRMIVIR</sequence>
<evidence type="ECO:0000259" key="2">
    <source>
        <dbReference type="Pfam" id="PF02638"/>
    </source>
</evidence>
<evidence type="ECO:0008006" key="6">
    <source>
        <dbReference type="Google" id="ProtNLM"/>
    </source>
</evidence>
<dbReference type="PANTHER" id="PTHR43405:SF1">
    <property type="entry name" value="GLYCOSYL HYDROLASE DIGH"/>
    <property type="match status" value="1"/>
</dbReference>
<dbReference type="Pfam" id="PF02638">
    <property type="entry name" value="GHL10"/>
    <property type="match status" value="1"/>
</dbReference>
<gene>
    <name evidence="4" type="primary">yngK</name>
    <name evidence="4" type="ORF">GCM10011514_08170</name>
</gene>
<dbReference type="EMBL" id="BMKK01000001">
    <property type="protein sequence ID" value="GGD46491.1"/>
    <property type="molecule type" value="Genomic_DNA"/>
</dbReference>
<comment type="caution">
    <text evidence="4">The sequence shown here is derived from an EMBL/GenBank/DDBJ whole genome shotgun (WGS) entry which is preliminary data.</text>
</comment>
<dbReference type="SUPFAM" id="SSF51445">
    <property type="entry name" value="(Trans)glycosidases"/>
    <property type="match status" value="1"/>
</dbReference>
<name>A0A916YIY4_9BACT</name>
<dbReference type="Pfam" id="PF18962">
    <property type="entry name" value="Por_Secre_tail"/>
    <property type="match status" value="1"/>
</dbReference>
<dbReference type="Gene3D" id="2.60.40.10">
    <property type="entry name" value="Immunoglobulins"/>
    <property type="match status" value="1"/>
</dbReference>
<dbReference type="Gene3D" id="3.20.20.80">
    <property type="entry name" value="Glycosidases"/>
    <property type="match status" value="1"/>
</dbReference>
<feature type="domain" description="Secretion system C-terminal sorting" evidence="3">
    <location>
        <begin position="511"/>
        <end position="586"/>
    </location>
</feature>
<reference evidence="4" key="2">
    <citation type="submission" date="2020-09" db="EMBL/GenBank/DDBJ databases">
        <authorList>
            <person name="Sun Q."/>
            <person name="Zhou Y."/>
        </authorList>
    </citation>
    <scope>NUCLEOTIDE SEQUENCE</scope>
    <source>
        <strain evidence="4">CGMCC 1.15958</strain>
    </source>
</reference>
<keyword evidence="1" id="KW-0732">Signal</keyword>
<dbReference type="InterPro" id="IPR026444">
    <property type="entry name" value="Secre_tail"/>
</dbReference>